<feature type="transmembrane region" description="Helical" evidence="6">
    <location>
        <begin position="149"/>
        <end position="173"/>
    </location>
</feature>
<evidence type="ECO:0000256" key="6">
    <source>
        <dbReference type="SAM" id="Phobius"/>
    </source>
</evidence>
<dbReference type="EMBL" id="JAPVEA010000006">
    <property type="protein sequence ID" value="KAJ5449575.1"/>
    <property type="molecule type" value="Genomic_DNA"/>
</dbReference>
<feature type="transmembrane region" description="Helical" evidence="6">
    <location>
        <begin position="301"/>
        <end position="323"/>
    </location>
</feature>
<dbReference type="Gene3D" id="1.20.1740.10">
    <property type="entry name" value="Amino acid/polyamine transporter I"/>
    <property type="match status" value="1"/>
</dbReference>
<name>A0AAD6G2G5_9EURO</name>
<keyword evidence="5 6" id="KW-0472">Membrane</keyword>
<dbReference type="RefSeq" id="XP_056765110.1">
    <property type="nucleotide sequence ID" value="XM_056909406.1"/>
</dbReference>
<evidence type="ECO:0000256" key="4">
    <source>
        <dbReference type="ARBA" id="ARBA00022989"/>
    </source>
</evidence>
<dbReference type="GO" id="GO:0016020">
    <property type="term" value="C:membrane"/>
    <property type="evidence" value="ECO:0007669"/>
    <property type="project" value="UniProtKB-SubCell"/>
</dbReference>
<evidence type="ECO:0000256" key="3">
    <source>
        <dbReference type="ARBA" id="ARBA00022692"/>
    </source>
</evidence>
<keyword evidence="4 6" id="KW-1133">Transmembrane helix</keyword>
<comment type="caution">
    <text evidence="7">The sequence shown here is derived from an EMBL/GenBank/DDBJ whole genome shotgun (WGS) entry which is preliminary data.</text>
</comment>
<dbReference type="PANTHER" id="PTHR45649:SF1">
    <property type="entry name" value="TRANSPORTER, PUTATIVE (EUROFUNG)-RELATED"/>
    <property type="match status" value="1"/>
</dbReference>
<reference evidence="7" key="1">
    <citation type="submission" date="2022-12" db="EMBL/GenBank/DDBJ databases">
        <authorList>
            <person name="Petersen C."/>
        </authorList>
    </citation>
    <scope>NUCLEOTIDE SEQUENCE</scope>
    <source>
        <strain evidence="7">IBT 16125</strain>
    </source>
</reference>
<evidence type="ECO:0000313" key="8">
    <source>
        <dbReference type="Proteomes" id="UP001213681"/>
    </source>
</evidence>
<dbReference type="GeneID" id="81599649"/>
<organism evidence="7 8">
    <name type="scientific">Penicillium daleae</name>
    <dbReference type="NCBI Taxonomy" id="63821"/>
    <lineage>
        <taxon>Eukaryota</taxon>
        <taxon>Fungi</taxon>
        <taxon>Dikarya</taxon>
        <taxon>Ascomycota</taxon>
        <taxon>Pezizomycotina</taxon>
        <taxon>Eurotiomycetes</taxon>
        <taxon>Eurotiomycetidae</taxon>
        <taxon>Eurotiales</taxon>
        <taxon>Aspergillaceae</taxon>
        <taxon>Penicillium</taxon>
    </lineage>
</organism>
<dbReference type="Proteomes" id="UP001213681">
    <property type="component" value="Unassembled WGS sequence"/>
</dbReference>
<reference evidence="7" key="2">
    <citation type="journal article" date="2023" name="IMA Fungus">
        <title>Comparative genomic study of the Penicillium genus elucidates a diverse pangenome and 15 lateral gene transfer events.</title>
        <authorList>
            <person name="Petersen C."/>
            <person name="Sorensen T."/>
            <person name="Nielsen M.R."/>
            <person name="Sondergaard T.E."/>
            <person name="Sorensen J.L."/>
            <person name="Fitzpatrick D.A."/>
            <person name="Frisvad J.C."/>
            <person name="Nielsen K.L."/>
        </authorList>
    </citation>
    <scope>NUCLEOTIDE SEQUENCE</scope>
    <source>
        <strain evidence="7">IBT 16125</strain>
    </source>
</reference>
<evidence type="ECO:0000313" key="7">
    <source>
        <dbReference type="EMBL" id="KAJ5449575.1"/>
    </source>
</evidence>
<evidence type="ECO:0000256" key="2">
    <source>
        <dbReference type="ARBA" id="ARBA00022448"/>
    </source>
</evidence>
<feature type="transmembrane region" description="Helical" evidence="6">
    <location>
        <begin position="261"/>
        <end position="280"/>
    </location>
</feature>
<feature type="transmembrane region" description="Helical" evidence="6">
    <location>
        <begin position="358"/>
        <end position="382"/>
    </location>
</feature>
<dbReference type="Pfam" id="PF13520">
    <property type="entry name" value="AA_permease_2"/>
    <property type="match status" value="1"/>
</dbReference>
<feature type="transmembrane region" description="Helical" evidence="6">
    <location>
        <begin position="429"/>
        <end position="453"/>
    </location>
</feature>
<protein>
    <submittedName>
        <fullName evidence="7">Amino acid permease</fullName>
    </submittedName>
</protein>
<dbReference type="GO" id="GO:0022857">
    <property type="term" value="F:transmembrane transporter activity"/>
    <property type="evidence" value="ECO:0007669"/>
    <property type="project" value="InterPro"/>
</dbReference>
<sequence length="551" mass="60894">MAFRDGELIVQELGSKSYKHRDDEDLARHGKKQRFQVWMVSLIFLLWKWAKQRKRNFGFLSMLGFTTTMMCTWEACQSHRDASRRPCDTGLRIPILLLQQPRWLRWRQCAKLLGLIDLVTKANGIHRAPTSSGQYHWVAMLAPKSQAVFLSWVTGWLDMIGWWANTAAGVYFGATVTQGLLVLNYPDYTFERWHGTLLMFAALAVCVVINSVGSKFLPRAEGLILILHVMGFFAVLIPLVYMAPHQNAEFVFGSFINSSGWSNPGLTWLIGLMGTNLPFIGYDGPCHMAEEVVNASTIVPWCMISTILLNGALGFAIVLAFLFCIGDMSVLESPTGYDFIEVFFNATKSHAGTSVMTAIPIVLVICASFGFLASASRLTWAFARDKGLPFADFLAHVNSGSGLPIPAVLLCAIITGLICVINVGSTAAFNAIISLTTAGLFASYEIAIVLMVIKKIKNENIQYGPWILGRFGIIINISSICFLTITIFFSFFPASLPVTPENMNWSAVVFLGELSLGLFWYAVWGRKVYHGPIVETDVVPVGGDFAFGLRG</sequence>
<gene>
    <name evidence="7" type="ORF">N7458_006024</name>
</gene>
<feature type="transmembrane region" description="Helical" evidence="6">
    <location>
        <begin position="193"/>
        <end position="210"/>
    </location>
</feature>
<accession>A0AAD6G2G5</accession>
<feature type="transmembrane region" description="Helical" evidence="6">
    <location>
        <begin position="473"/>
        <end position="492"/>
    </location>
</feature>
<proteinExistence type="predicted"/>
<feature type="transmembrane region" description="Helical" evidence="6">
    <location>
        <begin position="403"/>
        <end position="423"/>
    </location>
</feature>
<dbReference type="AlphaFoldDB" id="A0AAD6G2G5"/>
<keyword evidence="3 6" id="KW-0812">Transmembrane</keyword>
<feature type="transmembrane region" description="Helical" evidence="6">
    <location>
        <begin position="504"/>
        <end position="523"/>
    </location>
</feature>
<dbReference type="PANTHER" id="PTHR45649">
    <property type="entry name" value="AMINO-ACID PERMEASE BAT1"/>
    <property type="match status" value="1"/>
</dbReference>
<evidence type="ECO:0000256" key="5">
    <source>
        <dbReference type="ARBA" id="ARBA00023136"/>
    </source>
</evidence>
<evidence type="ECO:0000256" key="1">
    <source>
        <dbReference type="ARBA" id="ARBA00004141"/>
    </source>
</evidence>
<comment type="subcellular location">
    <subcellularLocation>
        <location evidence="1">Membrane</location>
        <topology evidence="1">Multi-pass membrane protein</topology>
    </subcellularLocation>
</comment>
<dbReference type="InterPro" id="IPR002293">
    <property type="entry name" value="AA/rel_permease1"/>
</dbReference>
<feature type="transmembrane region" description="Helical" evidence="6">
    <location>
        <begin position="222"/>
        <end position="241"/>
    </location>
</feature>
<keyword evidence="2" id="KW-0813">Transport</keyword>
<keyword evidence="8" id="KW-1185">Reference proteome</keyword>